<organism evidence="4 5">
    <name type="scientific">Stenotrophomonas pictorum JCM 9942</name>
    <dbReference type="NCBI Taxonomy" id="1236960"/>
    <lineage>
        <taxon>Bacteria</taxon>
        <taxon>Pseudomonadati</taxon>
        <taxon>Pseudomonadota</taxon>
        <taxon>Gammaproteobacteria</taxon>
        <taxon>Lysobacterales</taxon>
        <taxon>Lysobacteraceae</taxon>
        <taxon>Stenotrophomonas</taxon>
    </lineage>
</organism>
<dbReference type="AlphaFoldDB" id="A0A0R0A104"/>
<keyword evidence="5" id="KW-1185">Reference proteome</keyword>
<evidence type="ECO:0000313" key="4">
    <source>
        <dbReference type="EMBL" id="KRG38829.1"/>
    </source>
</evidence>
<dbReference type="SUPFAM" id="SSF56563">
    <property type="entry name" value="Major capsid protein gp5"/>
    <property type="match status" value="1"/>
</dbReference>
<dbReference type="Pfam" id="PF05065">
    <property type="entry name" value="Phage_capsid"/>
    <property type="match status" value="1"/>
</dbReference>
<feature type="domain" description="Phage capsid-like C-terminal" evidence="3">
    <location>
        <begin position="120"/>
        <end position="391"/>
    </location>
</feature>
<dbReference type="InterPro" id="IPR054612">
    <property type="entry name" value="Phage_capsid-like_C"/>
</dbReference>
<proteinExistence type="predicted"/>
<dbReference type="NCBIfam" id="TIGR01554">
    <property type="entry name" value="major_cap_HK97"/>
    <property type="match status" value="1"/>
</dbReference>
<dbReference type="Gene3D" id="3.30.2320.10">
    <property type="entry name" value="hypothetical protein PF0899 domain"/>
    <property type="match status" value="1"/>
</dbReference>
<dbReference type="Gene3D" id="3.30.2400.10">
    <property type="entry name" value="Major capsid protein gp5"/>
    <property type="match status" value="1"/>
</dbReference>
<accession>A0A0R0A104</accession>
<gene>
    <name evidence="4" type="ORF">ARC78_15230</name>
</gene>
<feature type="coiled-coil region" evidence="2">
    <location>
        <begin position="5"/>
        <end position="59"/>
    </location>
</feature>
<dbReference type="EMBL" id="LLXS01000051">
    <property type="protein sequence ID" value="KRG38829.1"/>
    <property type="molecule type" value="Genomic_DNA"/>
</dbReference>
<name>A0A0R0A104_9GAMM</name>
<dbReference type="Proteomes" id="UP000050836">
    <property type="component" value="Unassembled WGS sequence"/>
</dbReference>
<evidence type="ECO:0000256" key="2">
    <source>
        <dbReference type="SAM" id="Coils"/>
    </source>
</evidence>
<keyword evidence="2" id="KW-0175">Coiled coil</keyword>
<protein>
    <submittedName>
        <fullName evidence="4">Capsid protein</fullName>
    </submittedName>
</protein>
<comment type="caution">
    <text evidence="4">The sequence shown here is derived from an EMBL/GenBank/DDBJ whole genome shotgun (WGS) entry which is preliminary data.</text>
</comment>
<dbReference type="RefSeq" id="WP_054657255.1">
    <property type="nucleotide sequence ID" value="NZ_BAZI01000015.1"/>
</dbReference>
<sequence>MSKSIQALRERRSALAKDTRNLLENNTGANWKPEHQTTYDANMEEIGRIEAEIDRLEKVNALDVERSARDLGIEIVDKVDGKEVRNALLNKWLRGGDNALSAEEWQTVRNTMSTSTPAEGGYSVESSVAAELIKAMKAFGGMRDVATPLATTQGNPMNWPAMDDTGNTGELVAENTSAADQDPAFGTVALNTYKFSSKVVTVPLELLQDSQLDIDSIVVDLLAERLARIQNTYFTTGTGTAQPRGIVTASSSGKVGATGQTATVTYDDLVDLEHAVDPAYRNAPGVGFMMNDASVKVLRKLKDLEGRPIFVPDFGSAPATVLNRPITVNQDVAVMAANAKSILFGRLSNYRIRDVMAATLFRFTDSAYTKKGQVGFLAWQRAGGNLLDTSGATVKYYQNSAT</sequence>
<comment type="subcellular location">
    <subcellularLocation>
        <location evidence="1">Virion</location>
    </subcellularLocation>
</comment>
<evidence type="ECO:0000259" key="3">
    <source>
        <dbReference type="Pfam" id="PF05065"/>
    </source>
</evidence>
<dbReference type="OrthoDB" id="9786516at2"/>
<dbReference type="InterPro" id="IPR024455">
    <property type="entry name" value="Phage_capsid"/>
</dbReference>
<reference evidence="4 5" key="1">
    <citation type="submission" date="2015-10" db="EMBL/GenBank/DDBJ databases">
        <title>Genome sequencing and analysis of members of genus Stenotrophomonas.</title>
        <authorList>
            <person name="Patil P.P."/>
            <person name="Midha S."/>
            <person name="Patil P.B."/>
        </authorList>
    </citation>
    <scope>NUCLEOTIDE SEQUENCE [LARGE SCALE GENOMIC DNA]</scope>
    <source>
        <strain evidence="4 5">JCM 9942</strain>
    </source>
</reference>
<evidence type="ECO:0000313" key="5">
    <source>
        <dbReference type="Proteomes" id="UP000050836"/>
    </source>
</evidence>
<evidence type="ECO:0000256" key="1">
    <source>
        <dbReference type="ARBA" id="ARBA00004328"/>
    </source>
</evidence>